<feature type="transmembrane region" description="Helical" evidence="1">
    <location>
        <begin position="41"/>
        <end position="57"/>
    </location>
</feature>
<keyword evidence="1" id="KW-0472">Membrane</keyword>
<gene>
    <name evidence="2" type="ORF">SAMN05444373_100545</name>
</gene>
<dbReference type="OrthoDB" id="2045988at2"/>
<feature type="transmembrane region" description="Helical" evidence="1">
    <location>
        <begin position="113"/>
        <end position="132"/>
    </location>
</feature>
<keyword evidence="3" id="KW-1185">Reference proteome</keyword>
<evidence type="ECO:0000313" key="2">
    <source>
        <dbReference type="EMBL" id="SHI61261.1"/>
    </source>
</evidence>
<dbReference type="RefSeq" id="WP_149677814.1">
    <property type="nucleotide sequence ID" value="NZ_DAONMB010000141.1"/>
</dbReference>
<keyword evidence="1" id="KW-0812">Transmembrane</keyword>
<protein>
    <submittedName>
        <fullName evidence="2">Uncharacterized protein</fullName>
    </submittedName>
</protein>
<accession>A0A1M6CK71</accession>
<name>A0A1M6CK71_9FIRM</name>
<evidence type="ECO:0000256" key="1">
    <source>
        <dbReference type="SAM" id="Phobius"/>
    </source>
</evidence>
<feature type="transmembrane region" description="Helical" evidence="1">
    <location>
        <begin position="86"/>
        <end position="106"/>
    </location>
</feature>
<dbReference type="EMBL" id="FQZP01000005">
    <property type="protein sequence ID" value="SHI61261.1"/>
    <property type="molecule type" value="Genomic_DNA"/>
</dbReference>
<proteinExistence type="predicted"/>
<sequence length="136" mass="14567">MANYFGDSLRTLTTLLLLGVLGYMGITIGNRRKIAFWGKRVVTLAILGFIACIFAAARDGYHLSVQAANNPDSAPGLFAMDSAQSILGSLGGMLMVIGALSCLFVKKQPYRRAVFFILSVIIAAKILLIEIARAGL</sequence>
<feature type="transmembrane region" description="Helical" evidence="1">
    <location>
        <begin position="12"/>
        <end position="29"/>
    </location>
</feature>
<keyword evidence="1" id="KW-1133">Transmembrane helix</keyword>
<dbReference type="Proteomes" id="UP000324781">
    <property type="component" value="Unassembled WGS sequence"/>
</dbReference>
<evidence type="ECO:0000313" key="3">
    <source>
        <dbReference type="Proteomes" id="UP000324781"/>
    </source>
</evidence>
<dbReference type="AlphaFoldDB" id="A0A1M6CK71"/>
<reference evidence="2 3" key="1">
    <citation type="submission" date="2016-11" db="EMBL/GenBank/DDBJ databases">
        <authorList>
            <person name="Varghese N."/>
            <person name="Submissions S."/>
        </authorList>
    </citation>
    <scope>NUCLEOTIDE SEQUENCE [LARGE SCALE GENOMIC DNA]</scope>
    <source>
        <strain evidence="2 3">DSM 19027</strain>
    </source>
</reference>
<organism evidence="2 3">
    <name type="scientific">Thermoclostridium caenicola</name>
    <dbReference type="NCBI Taxonomy" id="659425"/>
    <lineage>
        <taxon>Bacteria</taxon>
        <taxon>Bacillati</taxon>
        <taxon>Bacillota</taxon>
        <taxon>Clostridia</taxon>
        <taxon>Eubacteriales</taxon>
        <taxon>Oscillospiraceae</taxon>
        <taxon>Thermoclostridium</taxon>
    </lineage>
</organism>